<dbReference type="InterPro" id="IPR032675">
    <property type="entry name" value="LRR_dom_sf"/>
</dbReference>
<dbReference type="Gene3D" id="3.80.10.10">
    <property type="entry name" value="Ribonuclease Inhibitor"/>
    <property type="match status" value="1"/>
</dbReference>
<protein>
    <recommendedName>
        <fullName evidence="3">F-box domain-containing protein</fullName>
    </recommendedName>
</protein>
<evidence type="ECO:0000313" key="2">
    <source>
        <dbReference type="Proteomes" id="UP001215280"/>
    </source>
</evidence>
<accession>A0AAD7P0G0</accession>
<name>A0AAD7P0G0_9AGAR</name>
<dbReference type="Proteomes" id="UP001215280">
    <property type="component" value="Unassembled WGS sequence"/>
</dbReference>
<dbReference type="EMBL" id="JARJLG010000003">
    <property type="protein sequence ID" value="KAJ7782566.1"/>
    <property type="molecule type" value="Genomic_DNA"/>
</dbReference>
<dbReference type="SUPFAM" id="SSF52047">
    <property type="entry name" value="RNI-like"/>
    <property type="match status" value="1"/>
</dbReference>
<sequence>MSVAELQKWLKEISSSITQQKRLHKQRLRDLEQSRSDVRRQLNELRDPLARLPLEVSSEIFMQSLPPLGWIVPSPYRPPMLLLNVCNSWSDIALATPALWTNVDVLFPRAEGFEALLDRWFDRAKSRPLSIALGVEEGDLDEEIQLVVNEHAHRVETLEINADSASSISDLKNPFPLLKTFHIRGFQSIDLAVWLDILRLAPNLHECIFPYPTYFHGRMKPEGLTLAHLHHLRLGEYMPLTVYCQGSCPFPYLTLPSLRTLAISSKIDIDPNELSEFILRTRPPLKSLSISPKFTDLSAQTLNEFFRPLRIIELADLELVSDSVPETTAILELLASGPQTILPTLRTLTISGLCPERIWYTTLLDTLRQCAHINEFRLHGDRYADDTYTVDDDIVSALRELPTKIHVGRKGDRSLV</sequence>
<reference evidence="1" key="1">
    <citation type="submission" date="2023-03" db="EMBL/GenBank/DDBJ databases">
        <title>Massive genome expansion in bonnet fungi (Mycena s.s.) driven by repeated elements and novel gene families across ecological guilds.</title>
        <authorList>
            <consortium name="Lawrence Berkeley National Laboratory"/>
            <person name="Harder C.B."/>
            <person name="Miyauchi S."/>
            <person name="Viragh M."/>
            <person name="Kuo A."/>
            <person name="Thoen E."/>
            <person name="Andreopoulos B."/>
            <person name="Lu D."/>
            <person name="Skrede I."/>
            <person name="Drula E."/>
            <person name="Henrissat B."/>
            <person name="Morin E."/>
            <person name="Kohler A."/>
            <person name="Barry K."/>
            <person name="LaButti K."/>
            <person name="Morin E."/>
            <person name="Salamov A."/>
            <person name="Lipzen A."/>
            <person name="Mereny Z."/>
            <person name="Hegedus B."/>
            <person name="Baldrian P."/>
            <person name="Stursova M."/>
            <person name="Weitz H."/>
            <person name="Taylor A."/>
            <person name="Grigoriev I.V."/>
            <person name="Nagy L.G."/>
            <person name="Martin F."/>
            <person name="Kauserud H."/>
        </authorList>
    </citation>
    <scope>NUCLEOTIDE SEQUENCE</scope>
    <source>
        <strain evidence="1">CBHHK188m</strain>
    </source>
</reference>
<proteinExistence type="predicted"/>
<evidence type="ECO:0008006" key="3">
    <source>
        <dbReference type="Google" id="ProtNLM"/>
    </source>
</evidence>
<evidence type="ECO:0000313" key="1">
    <source>
        <dbReference type="EMBL" id="KAJ7782566.1"/>
    </source>
</evidence>
<organism evidence="1 2">
    <name type="scientific">Mycena maculata</name>
    <dbReference type="NCBI Taxonomy" id="230809"/>
    <lineage>
        <taxon>Eukaryota</taxon>
        <taxon>Fungi</taxon>
        <taxon>Dikarya</taxon>
        <taxon>Basidiomycota</taxon>
        <taxon>Agaricomycotina</taxon>
        <taxon>Agaricomycetes</taxon>
        <taxon>Agaricomycetidae</taxon>
        <taxon>Agaricales</taxon>
        <taxon>Marasmiineae</taxon>
        <taxon>Mycenaceae</taxon>
        <taxon>Mycena</taxon>
    </lineage>
</organism>
<keyword evidence="2" id="KW-1185">Reference proteome</keyword>
<gene>
    <name evidence="1" type="ORF">DFH07DRAFT_791143</name>
</gene>
<dbReference type="AlphaFoldDB" id="A0AAD7P0G0"/>
<comment type="caution">
    <text evidence="1">The sequence shown here is derived from an EMBL/GenBank/DDBJ whole genome shotgun (WGS) entry which is preliminary data.</text>
</comment>